<evidence type="ECO:0000313" key="16">
    <source>
        <dbReference type="Proteomes" id="UP001219525"/>
    </source>
</evidence>
<comment type="caution">
    <text evidence="15">The sequence shown here is derived from an EMBL/GenBank/DDBJ whole genome shotgun (WGS) entry which is preliminary data.</text>
</comment>
<dbReference type="PANTHER" id="PTHR24305:SF166">
    <property type="entry name" value="CYTOCHROME P450 12A4, MITOCHONDRIAL-RELATED"/>
    <property type="match status" value="1"/>
</dbReference>
<dbReference type="GO" id="GO:0016705">
    <property type="term" value="F:oxidoreductase activity, acting on paired donors, with incorporation or reduction of molecular oxygen"/>
    <property type="evidence" value="ECO:0007669"/>
    <property type="project" value="InterPro"/>
</dbReference>
<dbReference type="EMBL" id="JARJCW010000039">
    <property type="protein sequence ID" value="KAJ7206654.1"/>
    <property type="molecule type" value="Genomic_DNA"/>
</dbReference>
<evidence type="ECO:0000256" key="12">
    <source>
        <dbReference type="ARBA" id="ARBA00023136"/>
    </source>
</evidence>
<comment type="cofactor">
    <cofactor evidence="1 13">
        <name>heme</name>
        <dbReference type="ChEBI" id="CHEBI:30413"/>
    </cofactor>
</comment>
<dbReference type="Pfam" id="PF00067">
    <property type="entry name" value="p450"/>
    <property type="match status" value="1"/>
</dbReference>
<dbReference type="GO" id="GO:0005506">
    <property type="term" value="F:iron ion binding"/>
    <property type="evidence" value="ECO:0007669"/>
    <property type="project" value="InterPro"/>
</dbReference>
<dbReference type="PRINTS" id="PR00463">
    <property type="entry name" value="EP450I"/>
</dbReference>
<feature type="binding site" description="axial binding residue" evidence="13">
    <location>
        <position position="469"/>
    </location>
    <ligand>
        <name>heme</name>
        <dbReference type="ChEBI" id="CHEBI:30413"/>
    </ligand>
    <ligandPart>
        <name>Fe</name>
        <dbReference type="ChEBI" id="CHEBI:18248"/>
    </ligandPart>
</feature>
<keyword evidence="7 13" id="KW-0479">Metal-binding</keyword>
<gene>
    <name evidence="15" type="ORF">GGX14DRAFT_543781</name>
</gene>
<evidence type="ECO:0000256" key="5">
    <source>
        <dbReference type="ARBA" id="ARBA00022617"/>
    </source>
</evidence>
<feature type="transmembrane region" description="Helical" evidence="14">
    <location>
        <begin position="22"/>
        <end position="46"/>
    </location>
</feature>
<keyword evidence="9" id="KW-0560">Oxidoreductase</keyword>
<evidence type="ECO:0000256" key="13">
    <source>
        <dbReference type="PIRSR" id="PIRSR602401-1"/>
    </source>
</evidence>
<evidence type="ECO:0000256" key="4">
    <source>
        <dbReference type="ARBA" id="ARBA00010617"/>
    </source>
</evidence>
<dbReference type="InterPro" id="IPR036396">
    <property type="entry name" value="Cyt_P450_sf"/>
</dbReference>
<keyword evidence="8 14" id="KW-1133">Transmembrane helix</keyword>
<dbReference type="GO" id="GO:0004497">
    <property type="term" value="F:monooxygenase activity"/>
    <property type="evidence" value="ECO:0007669"/>
    <property type="project" value="UniProtKB-KW"/>
</dbReference>
<keyword evidence="6 14" id="KW-0812">Transmembrane</keyword>
<dbReference type="GO" id="GO:0016020">
    <property type="term" value="C:membrane"/>
    <property type="evidence" value="ECO:0007669"/>
    <property type="project" value="UniProtKB-SubCell"/>
</dbReference>
<sequence>MFLYSMWQPIPFLSSPTPSDIVMNYLLAFTSLAVAVTVYIAALVLCTRKVSFRAVPGPPSPSWIFGNMLQLWISSPYGKYEFAWLKQYGNVYRLKGCFGGDCLMVSDPRAVQHLLNNVDTFRKSPLLEKAVYALDGPRGVQHVQGEEHRRLRTALNVAFTASAVRQYQELFENVARKISSKLEASSESVVDICQVIGPGTLAAIAEVVLDRSVEELDEELVHLLSIVLGEGTRQTPSSVIANALSTLFPQLNLSLLPAFGLLRKARKLATRLGTQVIEEKAAALERGMDPGNDLYAYLLRQNTTLTKEDIASQTCVLLAAGTDTTANTLTFGLLELARNPELQEKIRKEIHSMTTSSYDNKPLLNALIKESLRMFPAEALAERVAVLDTVIPLTESISTMAGEHIDHIPVRKGDVVFIGVASYQRDKFRWGENPDKFDPLRWVDGRVKQGEAIGPYANLLSFLGGPRTCLGWRFAVMEMQTIFSELLGNFSFALAEDKPDDLFAQMGGTLQPSDPNGQKVVPLRVTHLL</sequence>
<keyword evidence="10 13" id="KW-0408">Iron</keyword>
<keyword evidence="16" id="KW-1185">Reference proteome</keyword>
<dbReference type="GO" id="GO:0020037">
    <property type="term" value="F:heme binding"/>
    <property type="evidence" value="ECO:0007669"/>
    <property type="project" value="InterPro"/>
</dbReference>
<comment type="similarity">
    <text evidence="4">Belongs to the cytochrome P450 family.</text>
</comment>
<evidence type="ECO:0000313" key="15">
    <source>
        <dbReference type="EMBL" id="KAJ7206654.1"/>
    </source>
</evidence>
<keyword evidence="5 13" id="KW-0349">Heme</keyword>
<dbReference type="InterPro" id="IPR050121">
    <property type="entry name" value="Cytochrome_P450_monoxygenase"/>
</dbReference>
<evidence type="ECO:0000256" key="6">
    <source>
        <dbReference type="ARBA" id="ARBA00022692"/>
    </source>
</evidence>
<evidence type="ECO:0000256" key="7">
    <source>
        <dbReference type="ARBA" id="ARBA00022723"/>
    </source>
</evidence>
<dbReference type="Gene3D" id="1.10.630.10">
    <property type="entry name" value="Cytochrome P450"/>
    <property type="match status" value="1"/>
</dbReference>
<keyword evidence="11" id="KW-0503">Monooxygenase</keyword>
<evidence type="ECO:0000256" key="14">
    <source>
        <dbReference type="SAM" id="Phobius"/>
    </source>
</evidence>
<dbReference type="SUPFAM" id="SSF48264">
    <property type="entry name" value="Cytochrome P450"/>
    <property type="match status" value="1"/>
</dbReference>
<evidence type="ECO:0000256" key="1">
    <source>
        <dbReference type="ARBA" id="ARBA00001971"/>
    </source>
</evidence>
<comment type="subcellular location">
    <subcellularLocation>
        <location evidence="2">Membrane</location>
    </subcellularLocation>
</comment>
<evidence type="ECO:0000256" key="11">
    <source>
        <dbReference type="ARBA" id="ARBA00023033"/>
    </source>
</evidence>
<evidence type="ECO:0000256" key="8">
    <source>
        <dbReference type="ARBA" id="ARBA00022989"/>
    </source>
</evidence>
<dbReference type="AlphaFoldDB" id="A0AAD6YB19"/>
<keyword evidence="12 14" id="KW-0472">Membrane</keyword>
<dbReference type="PRINTS" id="PR00385">
    <property type="entry name" value="P450"/>
</dbReference>
<accession>A0AAD6YB19</accession>
<dbReference type="InterPro" id="IPR002401">
    <property type="entry name" value="Cyt_P450_E_grp-I"/>
</dbReference>
<proteinExistence type="inferred from homology"/>
<name>A0AAD6YB19_9AGAR</name>
<reference evidence="15" key="1">
    <citation type="submission" date="2023-03" db="EMBL/GenBank/DDBJ databases">
        <title>Massive genome expansion in bonnet fungi (Mycena s.s.) driven by repeated elements and novel gene families across ecological guilds.</title>
        <authorList>
            <consortium name="Lawrence Berkeley National Laboratory"/>
            <person name="Harder C.B."/>
            <person name="Miyauchi S."/>
            <person name="Viragh M."/>
            <person name="Kuo A."/>
            <person name="Thoen E."/>
            <person name="Andreopoulos B."/>
            <person name="Lu D."/>
            <person name="Skrede I."/>
            <person name="Drula E."/>
            <person name="Henrissat B."/>
            <person name="Morin E."/>
            <person name="Kohler A."/>
            <person name="Barry K."/>
            <person name="LaButti K."/>
            <person name="Morin E."/>
            <person name="Salamov A."/>
            <person name="Lipzen A."/>
            <person name="Mereny Z."/>
            <person name="Hegedus B."/>
            <person name="Baldrian P."/>
            <person name="Stursova M."/>
            <person name="Weitz H."/>
            <person name="Taylor A."/>
            <person name="Grigoriev I.V."/>
            <person name="Nagy L.G."/>
            <person name="Martin F."/>
            <person name="Kauserud H."/>
        </authorList>
    </citation>
    <scope>NUCLEOTIDE SEQUENCE</scope>
    <source>
        <strain evidence="15">9144</strain>
    </source>
</reference>
<dbReference type="Proteomes" id="UP001219525">
    <property type="component" value="Unassembled WGS sequence"/>
</dbReference>
<organism evidence="15 16">
    <name type="scientific">Mycena pura</name>
    <dbReference type="NCBI Taxonomy" id="153505"/>
    <lineage>
        <taxon>Eukaryota</taxon>
        <taxon>Fungi</taxon>
        <taxon>Dikarya</taxon>
        <taxon>Basidiomycota</taxon>
        <taxon>Agaricomycotina</taxon>
        <taxon>Agaricomycetes</taxon>
        <taxon>Agaricomycetidae</taxon>
        <taxon>Agaricales</taxon>
        <taxon>Marasmiineae</taxon>
        <taxon>Mycenaceae</taxon>
        <taxon>Mycena</taxon>
    </lineage>
</organism>
<dbReference type="InterPro" id="IPR001128">
    <property type="entry name" value="Cyt_P450"/>
</dbReference>
<protein>
    <submittedName>
        <fullName evidence="15">Cytochrome P450</fullName>
    </submittedName>
</protein>
<comment type="pathway">
    <text evidence="3">Secondary metabolite biosynthesis; terpenoid biosynthesis.</text>
</comment>
<evidence type="ECO:0000256" key="10">
    <source>
        <dbReference type="ARBA" id="ARBA00023004"/>
    </source>
</evidence>
<dbReference type="PANTHER" id="PTHR24305">
    <property type="entry name" value="CYTOCHROME P450"/>
    <property type="match status" value="1"/>
</dbReference>
<evidence type="ECO:0000256" key="3">
    <source>
        <dbReference type="ARBA" id="ARBA00004721"/>
    </source>
</evidence>
<evidence type="ECO:0000256" key="9">
    <source>
        <dbReference type="ARBA" id="ARBA00023002"/>
    </source>
</evidence>
<evidence type="ECO:0000256" key="2">
    <source>
        <dbReference type="ARBA" id="ARBA00004370"/>
    </source>
</evidence>